<reference evidence="2 3" key="1">
    <citation type="submission" date="2020-08" db="EMBL/GenBank/DDBJ databases">
        <title>Cohnella phylogeny.</title>
        <authorList>
            <person name="Dunlap C."/>
        </authorList>
    </citation>
    <scope>NUCLEOTIDE SEQUENCE [LARGE SCALE GENOMIC DNA]</scope>
    <source>
        <strain evidence="2 3">DSM 28246</strain>
    </source>
</reference>
<dbReference type="Proteomes" id="UP000547209">
    <property type="component" value="Unassembled WGS sequence"/>
</dbReference>
<organism evidence="2 3">
    <name type="scientific">Cohnella nanjingensis</name>
    <dbReference type="NCBI Taxonomy" id="1387779"/>
    <lineage>
        <taxon>Bacteria</taxon>
        <taxon>Bacillati</taxon>
        <taxon>Bacillota</taxon>
        <taxon>Bacilli</taxon>
        <taxon>Bacillales</taxon>
        <taxon>Paenibacillaceae</taxon>
        <taxon>Cohnella</taxon>
    </lineage>
</organism>
<dbReference type="AlphaFoldDB" id="A0A7X0RP12"/>
<protein>
    <submittedName>
        <fullName evidence="2">NAD(P)H-binding protein</fullName>
    </submittedName>
</protein>
<dbReference type="PANTHER" id="PTHR43355:SF7">
    <property type="entry name" value="NAD(P)-BINDING DOMAIN-CONTAINING PROTEIN"/>
    <property type="match status" value="1"/>
</dbReference>
<dbReference type="InterPro" id="IPR051606">
    <property type="entry name" value="Polyketide_Oxido-like"/>
</dbReference>
<dbReference type="SUPFAM" id="SSF51735">
    <property type="entry name" value="NAD(P)-binding Rossmann-fold domains"/>
    <property type="match status" value="1"/>
</dbReference>
<evidence type="ECO:0000259" key="1">
    <source>
        <dbReference type="Pfam" id="PF13460"/>
    </source>
</evidence>
<dbReference type="Gene3D" id="3.40.50.720">
    <property type="entry name" value="NAD(P)-binding Rossmann-like Domain"/>
    <property type="match status" value="1"/>
</dbReference>
<dbReference type="PANTHER" id="PTHR43355">
    <property type="entry name" value="FLAVIN REDUCTASE (NADPH)"/>
    <property type="match status" value="1"/>
</dbReference>
<evidence type="ECO:0000313" key="3">
    <source>
        <dbReference type="Proteomes" id="UP000547209"/>
    </source>
</evidence>
<keyword evidence="3" id="KW-1185">Reference proteome</keyword>
<dbReference type="GO" id="GO:0016646">
    <property type="term" value="F:oxidoreductase activity, acting on the CH-NH group of donors, NAD or NADP as acceptor"/>
    <property type="evidence" value="ECO:0007669"/>
    <property type="project" value="TreeGrafter"/>
</dbReference>
<dbReference type="InterPro" id="IPR016040">
    <property type="entry name" value="NAD(P)-bd_dom"/>
</dbReference>
<dbReference type="InterPro" id="IPR036291">
    <property type="entry name" value="NAD(P)-bd_dom_sf"/>
</dbReference>
<accession>A0A7X0RP12</accession>
<proteinExistence type="predicted"/>
<dbReference type="RefSeq" id="WP_185141206.1">
    <property type="nucleotide sequence ID" value="NZ_JACJVP010000004.1"/>
</dbReference>
<evidence type="ECO:0000313" key="2">
    <source>
        <dbReference type="EMBL" id="MBB6669765.1"/>
    </source>
</evidence>
<dbReference type="Pfam" id="PF13460">
    <property type="entry name" value="NAD_binding_10"/>
    <property type="match status" value="1"/>
</dbReference>
<name>A0A7X0RP12_9BACL</name>
<sequence>MKIAVFGATGNIGRRVLAAGVERGHEMTAFVRNPEKLLEQQGERIASQTNVIAEEMLDPQSVYRALAHQDAAILAAGTAGDGDAFVRLVDNIVTQCERQTLFAGRVWAMGGAGLLTVPHTSILGNDLPGMPPVYKNHDRNLDRLRRTELDWSIMCPGTMVDASPETSLRQLAVSTESLPLPFPESTRELSPEELTGLIFSRFSELNVAYEDVAAFMLDHLERSGPYKGKRVGVAYPSA</sequence>
<dbReference type="EMBL" id="JACJVP010000004">
    <property type="protein sequence ID" value="MBB6669765.1"/>
    <property type="molecule type" value="Genomic_DNA"/>
</dbReference>
<gene>
    <name evidence="2" type="ORF">H7C19_03585</name>
</gene>
<comment type="caution">
    <text evidence="2">The sequence shown here is derived from an EMBL/GenBank/DDBJ whole genome shotgun (WGS) entry which is preliminary data.</text>
</comment>
<feature type="domain" description="NAD(P)-binding" evidence="1">
    <location>
        <begin position="7"/>
        <end position="170"/>
    </location>
</feature>